<protein>
    <submittedName>
        <fullName evidence="1">Uncharacterized protein</fullName>
    </submittedName>
</protein>
<proteinExistence type="predicted"/>
<organism evidence="1 2">
    <name type="scientific">Oryzias melastigma</name>
    <name type="common">Marine medaka</name>
    <dbReference type="NCBI Taxonomy" id="30732"/>
    <lineage>
        <taxon>Eukaryota</taxon>
        <taxon>Metazoa</taxon>
        <taxon>Chordata</taxon>
        <taxon>Craniata</taxon>
        <taxon>Vertebrata</taxon>
        <taxon>Euteleostomi</taxon>
        <taxon>Actinopterygii</taxon>
        <taxon>Neopterygii</taxon>
        <taxon>Teleostei</taxon>
        <taxon>Neoteleostei</taxon>
        <taxon>Acanthomorphata</taxon>
        <taxon>Ovalentaria</taxon>
        <taxon>Atherinomorphae</taxon>
        <taxon>Beloniformes</taxon>
        <taxon>Adrianichthyidae</taxon>
        <taxon>Oryziinae</taxon>
        <taxon>Oryzias</taxon>
    </lineage>
</organism>
<evidence type="ECO:0000313" key="2">
    <source>
        <dbReference type="Proteomes" id="UP000646548"/>
    </source>
</evidence>
<evidence type="ECO:0000313" key="1">
    <source>
        <dbReference type="EMBL" id="KAF6739851.1"/>
    </source>
</evidence>
<name>A0A834FU67_ORYME</name>
<dbReference type="Proteomes" id="UP000646548">
    <property type="component" value="Unassembled WGS sequence"/>
</dbReference>
<gene>
    <name evidence="1" type="ORF">FQA47_016145</name>
</gene>
<dbReference type="EMBL" id="WKFB01000003">
    <property type="protein sequence ID" value="KAF6739851.1"/>
    <property type="molecule type" value="Genomic_DNA"/>
</dbReference>
<reference evidence="1" key="1">
    <citation type="journal article" name="BMC Genomics">
        <title>Long-read sequencing and de novo genome assembly of marine medaka (Oryzias melastigma).</title>
        <authorList>
            <person name="Liang P."/>
            <person name="Saqib H.S.A."/>
            <person name="Ni X."/>
            <person name="Shen Y."/>
        </authorList>
    </citation>
    <scope>NUCLEOTIDE SEQUENCE</scope>
    <source>
        <strain evidence="1">Bigg-433</strain>
    </source>
</reference>
<dbReference type="AlphaFoldDB" id="A0A834FU67"/>
<accession>A0A834FU67</accession>
<comment type="caution">
    <text evidence="1">The sequence shown here is derived from an EMBL/GenBank/DDBJ whole genome shotgun (WGS) entry which is preliminary data.</text>
</comment>
<sequence length="51" mass="5554">MSWSSVSGRRQVEVGVATSPRFPSCEKAAFLALSSRGWTGNISLWVIDVKV</sequence>